<keyword evidence="2" id="KW-0732">Signal</keyword>
<evidence type="ECO:0000256" key="2">
    <source>
        <dbReference type="SAM" id="SignalP"/>
    </source>
</evidence>
<gene>
    <name evidence="4" type="ORF">PXEA_LOCUS3191</name>
</gene>
<keyword evidence="1" id="KW-0862">Zinc</keyword>
<dbReference type="Gene3D" id="3.30.160.60">
    <property type="entry name" value="Classic Zinc Finger"/>
    <property type="match status" value="1"/>
</dbReference>
<name>A0A448WEB3_9PLAT</name>
<organism evidence="4 5">
    <name type="scientific">Protopolystoma xenopodis</name>
    <dbReference type="NCBI Taxonomy" id="117903"/>
    <lineage>
        <taxon>Eukaryota</taxon>
        <taxon>Metazoa</taxon>
        <taxon>Spiralia</taxon>
        <taxon>Lophotrochozoa</taxon>
        <taxon>Platyhelminthes</taxon>
        <taxon>Monogenea</taxon>
        <taxon>Polyopisthocotylea</taxon>
        <taxon>Polystomatidea</taxon>
        <taxon>Polystomatidae</taxon>
        <taxon>Protopolystoma</taxon>
    </lineage>
</organism>
<evidence type="ECO:0000259" key="3">
    <source>
        <dbReference type="PROSITE" id="PS50157"/>
    </source>
</evidence>
<sequence>MFFALLLLLLRACATLPTNITCDRRASRVARRIIDENIFPLFEYLGVPVDSKCPLNPTKDIFRRQELMKARISERDWECLYCKKRFSTEYYLDKHMDARHSTELYMVVF</sequence>
<dbReference type="EMBL" id="CAAALY010007167">
    <property type="protein sequence ID" value="VEL09751.1"/>
    <property type="molecule type" value="Genomic_DNA"/>
</dbReference>
<keyword evidence="1" id="KW-0479">Metal-binding</keyword>
<accession>A0A448WEB3</accession>
<evidence type="ECO:0000256" key="1">
    <source>
        <dbReference type="PROSITE-ProRule" id="PRU00042"/>
    </source>
</evidence>
<protein>
    <recommendedName>
        <fullName evidence="3">C2H2-type domain-containing protein</fullName>
    </recommendedName>
</protein>
<dbReference type="GO" id="GO:0008270">
    <property type="term" value="F:zinc ion binding"/>
    <property type="evidence" value="ECO:0007669"/>
    <property type="project" value="UniProtKB-KW"/>
</dbReference>
<feature type="chain" id="PRO_5019420970" description="C2H2-type domain-containing protein" evidence="2">
    <location>
        <begin position="16"/>
        <end position="109"/>
    </location>
</feature>
<dbReference type="PROSITE" id="PS00028">
    <property type="entry name" value="ZINC_FINGER_C2H2_1"/>
    <property type="match status" value="1"/>
</dbReference>
<dbReference type="Proteomes" id="UP000784294">
    <property type="component" value="Unassembled WGS sequence"/>
</dbReference>
<evidence type="ECO:0000313" key="4">
    <source>
        <dbReference type="EMBL" id="VEL09751.1"/>
    </source>
</evidence>
<proteinExistence type="predicted"/>
<evidence type="ECO:0000313" key="5">
    <source>
        <dbReference type="Proteomes" id="UP000784294"/>
    </source>
</evidence>
<dbReference type="AlphaFoldDB" id="A0A448WEB3"/>
<reference evidence="4" key="1">
    <citation type="submission" date="2018-11" db="EMBL/GenBank/DDBJ databases">
        <authorList>
            <consortium name="Pathogen Informatics"/>
        </authorList>
    </citation>
    <scope>NUCLEOTIDE SEQUENCE</scope>
</reference>
<dbReference type="InterPro" id="IPR013087">
    <property type="entry name" value="Znf_C2H2_type"/>
</dbReference>
<dbReference type="PROSITE" id="PS50157">
    <property type="entry name" value="ZINC_FINGER_C2H2_2"/>
    <property type="match status" value="1"/>
</dbReference>
<comment type="caution">
    <text evidence="4">The sequence shown here is derived from an EMBL/GenBank/DDBJ whole genome shotgun (WGS) entry which is preliminary data.</text>
</comment>
<dbReference type="PANTHER" id="PTHR21385:SF0">
    <property type="entry name" value="RE51073P"/>
    <property type="match status" value="1"/>
</dbReference>
<keyword evidence="5" id="KW-1185">Reference proteome</keyword>
<keyword evidence="1" id="KW-0863">Zinc-finger</keyword>
<dbReference type="OrthoDB" id="4507at2759"/>
<feature type="signal peptide" evidence="2">
    <location>
        <begin position="1"/>
        <end position="15"/>
    </location>
</feature>
<dbReference type="PANTHER" id="PTHR21385">
    <property type="entry name" value="ZINC FINGER PROTEIN-RELATED"/>
    <property type="match status" value="1"/>
</dbReference>
<feature type="domain" description="C2H2-type" evidence="3">
    <location>
        <begin position="77"/>
        <end position="105"/>
    </location>
</feature>